<feature type="compositionally biased region" description="Basic and acidic residues" evidence="1">
    <location>
        <begin position="190"/>
        <end position="201"/>
    </location>
</feature>
<feature type="region of interest" description="Disordered" evidence="1">
    <location>
        <begin position="181"/>
        <end position="201"/>
    </location>
</feature>
<gene>
    <name evidence="2" type="ORF">UFOVP392_9</name>
</gene>
<organism evidence="2">
    <name type="scientific">uncultured Caudovirales phage</name>
    <dbReference type="NCBI Taxonomy" id="2100421"/>
    <lineage>
        <taxon>Viruses</taxon>
        <taxon>Duplodnaviria</taxon>
        <taxon>Heunggongvirae</taxon>
        <taxon>Uroviricota</taxon>
        <taxon>Caudoviricetes</taxon>
        <taxon>Peduoviridae</taxon>
        <taxon>Maltschvirus</taxon>
        <taxon>Maltschvirus maltsch</taxon>
    </lineage>
</organism>
<proteinExistence type="predicted"/>
<accession>A0A6J7X009</accession>
<reference evidence="2" key="1">
    <citation type="submission" date="2020-05" db="EMBL/GenBank/DDBJ databases">
        <authorList>
            <person name="Chiriac C."/>
            <person name="Salcher M."/>
            <person name="Ghai R."/>
            <person name="Kavagutti S V."/>
        </authorList>
    </citation>
    <scope>NUCLEOTIDE SEQUENCE</scope>
</reference>
<sequence>MPKPTLPKGWSQVNLEQFIELRQLKAEDGALNHDIDILCALTDGLPDDFDDLDIADVAEIFKELQWLYTEPTKLYTDRIGKFYLKPMTDLTLGEFIDLEHYFTTDYLQYLPNICALLYRIPDIVEDGVVAKWESTDFKTSSRVHYFLDQPITKMYGVLTEYIKFRDGFITSHKNLMTEQVGENVNDITDPEEKKEAEREQSSQKWGWEQLIWSMCNGDLTKYDQVINMKLVLVFNFLAMRKELEI</sequence>
<protein>
    <submittedName>
        <fullName evidence="2">Uncharacterized protein</fullName>
    </submittedName>
</protein>
<dbReference type="EMBL" id="LR798322">
    <property type="protein sequence ID" value="CAB5223776.1"/>
    <property type="molecule type" value="Genomic_DNA"/>
</dbReference>
<name>A0A6J7X009_9CAUD</name>
<evidence type="ECO:0000256" key="1">
    <source>
        <dbReference type="SAM" id="MobiDB-lite"/>
    </source>
</evidence>
<evidence type="ECO:0000313" key="2">
    <source>
        <dbReference type="EMBL" id="CAB5223776.1"/>
    </source>
</evidence>